<dbReference type="CDD" id="cd00657">
    <property type="entry name" value="Ferritin_like"/>
    <property type="match status" value="1"/>
</dbReference>
<name>A0A3B0ZYK9_9ZZZZ</name>
<organism evidence="1">
    <name type="scientific">hydrothermal vent metagenome</name>
    <dbReference type="NCBI Taxonomy" id="652676"/>
    <lineage>
        <taxon>unclassified sequences</taxon>
        <taxon>metagenomes</taxon>
        <taxon>ecological metagenomes</taxon>
    </lineage>
</organism>
<dbReference type="PANTHER" id="PTHR42782:SF4">
    <property type="entry name" value="DUF455 DOMAIN-CONTAINING PROTEIN"/>
    <property type="match status" value="1"/>
</dbReference>
<proteinExistence type="predicted"/>
<dbReference type="InterPro" id="IPR011197">
    <property type="entry name" value="UCP012318"/>
</dbReference>
<dbReference type="PIRSF" id="PIRSF012318">
    <property type="entry name" value="UCP012318"/>
    <property type="match status" value="1"/>
</dbReference>
<dbReference type="AlphaFoldDB" id="A0A3B0ZYK9"/>
<reference evidence="1" key="1">
    <citation type="submission" date="2018-06" db="EMBL/GenBank/DDBJ databases">
        <authorList>
            <person name="Zhirakovskaya E."/>
        </authorList>
    </citation>
    <scope>NUCLEOTIDE SEQUENCE</scope>
</reference>
<dbReference type="EMBL" id="UOFP01000146">
    <property type="protein sequence ID" value="VAW86554.1"/>
    <property type="molecule type" value="Genomic_DNA"/>
</dbReference>
<dbReference type="InterPro" id="IPR007402">
    <property type="entry name" value="DUF455"/>
</dbReference>
<gene>
    <name evidence="1" type="ORF">MNBD_GAMMA18-1107</name>
</gene>
<dbReference type="InterPro" id="IPR009078">
    <property type="entry name" value="Ferritin-like_SF"/>
</dbReference>
<accession>A0A3B0ZYK9</accession>
<evidence type="ECO:0000313" key="1">
    <source>
        <dbReference type="EMBL" id="VAW86554.1"/>
    </source>
</evidence>
<protein>
    <submittedName>
        <fullName evidence="1">FIG00005326: uncharacterized protein</fullName>
    </submittedName>
</protein>
<sequence>MNELVEKSQSSLFTEARRCLDVSELEDKIRFTQRLAALWREGGLTLREEGPPQVAVTAGHPPNPQLVSVRDLPKRSFHTPIGRAALFHSIAHIEFNAINLALDAVYRFRGMPEKFYSDWLQVADEEAYHFGLIQTHLQHLGYEYGDFTAHNGLWESAQQTAFDVMVRMALVPRVLEARGLDVAPGIMDRLARAGDDKAVEILKIIQRDEVGHVEIGSHWFHHCCAERGLDSEATFFSLIDQYMKGVLKGPFNIEARIKAGFSASELNKLQGV</sequence>
<dbReference type="Pfam" id="PF04305">
    <property type="entry name" value="DUF455"/>
    <property type="match status" value="1"/>
</dbReference>
<dbReference type="PANTHER" id="PTHR42782">
    <property type="entry name" value="SI:CH73-314G15.3"/>
    <property type="match status" value="1"/>
</dbReference>
<dbReference type="SUPFAM" id="SSF47240">
    <property type="entry name" value="Ferritin-like"/>
    <property type="match status" value="1"/>
</dbReference>